<dbReference type="RefSeq" id="WP_174881240.1">
    <property type="nucleotide sequence ID" value="NZ_CADEPK010000331.1"/>
</dbReference>
<dbReference type="EMBL" id="JAUSTZ010000030">
    <property type="protein sequence ID" value="MDQ0228679.1"/>
    <property type="molecule type" value="Genomic_DNA"/>
</dbReference>
<organism evidence="1 2">
    <name type="scientific">Metabacillus niabensis</name>
    <dbReference type="NCBI Taxonomy" id="324854"/>
    <lineage>
        <taxon>Bacteria</taxon>
        <taxon>Bacillati</taxon>
        <taxon>Bacillota</taxon>
        <taxon>Bacilli</taxon>
        <taxon>Bacillales</taxon>
        <taxon>Bacillaceae</taxon>
        <taxon>Metabacillus</taxon>
    </lineage>
</organism>
<gene>
    <name evidence="1" type="ORF">J2S02_005068</name>
</gene>
<proteinExistence type="predicted"/>
<evidence type="ECO:0000313" key="2">
    <source>
        <dbReference type="Proteomes" id="UP001232245"/>
    </source>
</evidence>
<sequence>MIKRLFNKSDKYKVFWDWFLHVSDDFFDLNEENYELLFKRLTKQLSRVNKDLTYEFSAELVDGKREFIISADGIYSAFSDVINLAEAAPDIENFKIIAFRQRGEDFKIQFNEVELDPLNVSFSYEIQDNLIHLVLYMKDYDPNNEDWEGAAFILLDTIIGEYDTVTKIGEIEFSTFQESTLSRPIKELPDLVDSI</sequence>
<keyword evidence="2" id="KW-1185">Reference proteome</keyword>
<comment type="caution">
    <text evidence="1">The sequence shown here is derived from an EMBL/GenBank/DDBJ whole genome shotgun (WGS) entry which is preliminary data.</text>
</comment>
<reference evidence="1 2" key="1">
    <citation type="submission" date="2023-07" db="EMBL/GenBank/DDBJ databases">
        <title>Genomic Encyclopedia of Type Strains, Phase IV (KMG-IV): sequencing the most valuable type-strain genomes for metagenomic binning, comparative biology and taxonomic classification.</title>
        <authorList>
            <person name="Goeker M."/>
        </authorList>
    </citation>
    <scope>NUCLEOTIDE SEQUENCE [LARGE SCALE GENOMIC DNA]</scope>
    <source>
        <strain evidence="1 2">DSM 17723</strain>
    </source>
</reference>
<name>A0ABT9Z9S6_9BACI</name>
<dbReference type="Proteomes" id="UP001232245">
    <property type="component" value="Unassembled WGS sequence"/>
</dbReference>
<protein>
    <submittedName>
        <fullName evidence="1">Uncharacterized protein</fullName>
    </submittedName>
</protein>
<evidence type="ECO:0000313" key="1">
    <source>
        <dbReference type="EMBL" id="MDQ0228679.1"/>
    </source>
</evidence>
<accession>A0ABT9Z9S6</accession>